<keyword evidence="3" id="KW-1185">Reference proteome</keyword>
<name>A0A7M5WUZ2_9CNID</name>
<feature type="signal peptide" evidence="1">
    <location>
        <begin position="1"/>
        <end position="21"/>
    </location>
</feature>
<proteinExistence type="predicted"/>
<dbReference type="RefSeq" id="XP_066910701.1">
    <property type="nucleotide sequence ID" value="XM_067054600.1"/>
</dbReference>
<dbReference type="GeneID" id="136798008"/>
<sequence length="223" mass="26053">MNGKIISLSILCCFVVIAVNGGPIWPKRFQVDFHEVLYKTSETIYQCKGRWYYDLTNQRVRFDHYQGQMDNFCQGQNLSVSDPTADCHLLFAPDTSMFVHYPNQKTCCRLCLPGIGCSPLRFDWIANATMQGTEEVEGKECKKYYEEGAVAHDYWFETIDKKPCRYFEQIPKQNPFIFHNLTFFPDTYSEDVLDDSIFMVPEYCHRDCPHPYPPPHRRSNAVP</sequence>
<dbReference type="AlphaFoldDB" id="A0A7M5WUZ2"/>
<evidence type="ECO:0000256" key="1">
    <source>
        <dbReference type="SAM" id="SignalP"/>
    </source>
</evidence>
<organism evidence="2 3">
    <name type="scientific">Clytia hemisphaerica</name>
    <dbReference type="NCBI Taxonomy" id="252671"/>
    <lineage>
        <taxon>Eukaryota</taxon>
        <taxon>Metazoa</taxon>
        <taxon>Cnidaria</taxon>
        <taxon>Hydrozoa</taxon>
        <taxon>Hydroidolina</taxon>
        <taxon>Leptothecata</taxon>
        <taxon>Obeliida</taxon>
        <taxon>Clytiidae</taxon>
        <taxon>Clytia</taxon>
    </lineage>
</organism>
<evidence type="ECO:0000313" key="3">
    <source>
        <dbReference type="Proteomes" id="UP000594262"/>
    </source>
</evidence>
<feature type="chain" id="PRO_5029861472" evidence="1">
    <location>
        <begin position="22"/>
        <end position="223"/>
    </location>
</feature>
<dbReference type="OrthoDB" id="406551at2759"/>
<dbReference type="Proteomes" id="UP000594262">
    <property type="component" value="Unplaced"/>
</dbReference>
<evidence type="ECO:0000313" key="2">
    <source>
        <dbReference type="EnsemblMetazoa" id="CLYHEMP013379.1"/>
    </source>
</evidence>
<reference evidence="2" key="1">
    <citation type="submission" date="2021-01" db="UniProtKB">
        <authorList>
            <consortium name="EnsemblMetazoa"/>
        </authorList>
    </citation>
    <scope>IDENTIFICATION</scope>
</reference>
<keyword evidence="1" id="KW-0732">Signal</keyword>
<protein>
    <submittedName>
        <fullName evidence="2">Uncharacterized protein</fullName>
    </submittedName>
</protein>
<accession>A0A7M5WUZ2</accession>
<dbReference type="EnsemblMetazoa" id="CLYHEMT013379.1">
    <property type="protein sequence ID" value="CLYHEMP013379.1"/>
    <property type="gene ID" value="CLYHEMG013379"/>
</dbReference>